<feature type="transmembrane region" description="Helical" evidence="5">
    <location>
        <begin position="1135"/>
        <end position="1160"/>
    </location>
</feature>
<dbReference type="Pfam" id="PF00005">
    <property type="entry name" value="ABC_tran"/>
    <property type="match status" value="2"/>
</dbReference>
<dbReference type="SUPFAM" id="SSF52540">
    <property type="entry name" value="P-loop containing nucleoside triphosphate hydrolases"/>
    <property type="match status" value="2"/>
</dbReference>
<dbReference type="GO" id="GO:0016020">
    <property type="term" value="C:membrane"/>
    <property type="evidence" value="ECO:0007669"/>
    <property type="project" value="UniProtKB-SubCell"/>
</dbReference>
<feature type="transmembrane region" description="Helical" evidence="5">
    <location>
        <begin position="1245"/>
        <end position="1265"/>
    </location>
</feature>
<feature type="transmembrane region" description="Helical" evidence="5">
    <location>
        <begin position="1180"/>
        <end position="1203"/>
    </location>
</feature>
<comment type="caution">
    <text evidence="7">The sequence shown here is derived from an EMBL/GenBank/DDBJ whole genome shotgun (WGS) entry which is preliminary data.</text>
</comment>
<dbReference type="InterPro" id="IPR058594">
    <property type="entry name" value="PB1-like_dom_pln"/>
</dbReference>
<reference evidence="7" key="1">
    <citation type="journal article" date="2019" name="Sci. Rep.">
        <title>Draft genome of Tanacetum cinerariifolium, the natural source of mosquito coil.</title>
        <authorList>
            <person name="Yamashiro T."/>
            <person name="Shiraishi A."/>
            <person name="Satake H."/>
            <person name="Nakayama K."/>
        </authorList>
    </citation>
    <scope>NUCLEOTIDE SEQUENCE</scope>
</reference>
<dbReference type="PANTHER" id="PTHR48040">
    <property type="entry name" value="PLEIOTROPIC DRUG RESISTANCE PROTEIN 1-LIKE ISOFORM X1"/>
    <property type="match status" value="1"/>
</dbReference>
<dbReference type="GO" id="GO:0140359">
    <property type="term" value="F:ABC-type transporter activity"/>
    <property type="evidence" value="ECO:0007669"/>
    <property type="project" value="InterPro"/>
</dbReference>
<organism evidence="7">
    <name type="scientific">Tanacetum cinerariifolium</name>
    <name type="common">Dalmatian daisy</name>
    <name type="synonym">Chrysanthemum cinerariifolium</name>
    <dbReference type="NCBI Taxonomy" id="118510"/>
    <lineage>
        <taxon>Eukaryota</taxon>
        <taxon>Viridiplantae</taxon>
        <taxon>Streptophyta</taxon>
        <taxon>Embryophyta</taxon>
        <taxon>Tracheophyta</taxon>
        <taxon>Spermatophyta</taxon>
        <taxon>Magnoliopsida</taxon>
        <taxon>eudicotyledons</taxon>
        <taxon>Gunneridae</taxon>
        <taxon>Pentapetalae</taxon>
        <taxon>asterids</taxon>
        <taxon>campanulids</taxon>
        <taxon>Asterales</taxon>
        <taxon>Asteraceae</taxon>
        <taxon>Asteroideae</taxon>
        <taxon>Anthemideae</taxon>
        <taxon>Anthemidinae</taxon>
        <taxon>Tanacetum</taxon>
    </lineage>
</organism>
<dbReference type="PROSITE" id="PS50893">
    <property type="entry name" value="ABC_TRANSPORTER_2"/>
    <property type="match status" value="1"/>
</dbReference>
<feature type="transmembrane region" description="Helical" evidence="5">
    <location>
        <begin position="736"/>
        <end position="756"/>
    </location>
</feature>
<feature type="transmembrane region" description="Helical" evidence="5">
    <location>
        <begin position="1105"/>
        <end position="1123"/>
    </location>
</feature>
<keyword evidence="4 5" id="KW-0472">Membrane</keyword>
<name>A0A6L2K2V5_TANCI</name>
<evidence type="ECO:0000256" key="1">
    <source>
        <dbReference type="ARBA" id="ARBA00004141"/>
    </source>
</evidence>
<proteinExistence type="predicted"/>
<dbReference type="PANTHER" id="PTHR48040:SF65">
    <property type="entry name" value="AAA+ ATPASE DOMAIN, PLANT PDR ABC TRANSPORTER ASSOCIATED, ABC TRANSPORTER, G1"/>
    <property type="match status" value="1"/>
</dbReference>
<gene>
    <name evidence="7" type="ORF">Tci_015644</name>
</gene>
<dbReference type="Gene3D" id="3.40.50.300">
    <property type="entry name" value="P-loop containing nucleotide triphosphate hydrolases"/>
    <property type="match status" value="2"/>
</dbReference>
<sequence>MAMVSAFTTVDKTAHNSRKFAFTLSPTNYGYWKTMIEPFLITNNLMGYVDGSIPYPSKTLSVTDGVTFPKENPNYPIWVSNDAYVRMLIISTISEASFRHFQEMHGDETLDAYAYLNRAQEYADALTAIGEPVKDKELVMLAVSGLREEYYGLKTAITARESPTAFSELHALLSHHDYMLGNTRAPVPSITSSFAANYAVSSPMSALGLQLSHADWAGSKGGFAIYLGSNLISWTARNQRTVLRSYTEVEYKALADTVAELTWLQALVHELGIRSSSTPILCSGKTTLLLSLAGKLAKELTISGKVTYNGHELHEFVPERTSAYISQHDVHIGQMTVRETLAFSARCQGAAATKGQEASVVTDYTLKLLGLYICADTMVGDQMKRGISGGQKKRVTTGEMIVGPYKVLLMDEISMGLDSSTTFQIVKSLKEFVHILEGTAVISLLQPAPETCDLFDDIILMTDGKIVYQGPREHVLDFFESMGFKCPERKGVADFLQEVTSKKDQQQYWMRRDDPYRFVTAEEFAKAYQSFHVGMKLENDLTTPYDKSTSHPAALATKKYGLNKIELLKACSDREILLIKRNSFVYFFKLFQLTIMSFIAMTVFLRTEMHKRDLQDGGFYTGALFFGVVTVMFNGTPEISLTIAKLPVFYKQRDFLFYPSWAYAIPSWIVKIPVSFLEAGLWTILTYYVIGFDPNVSSNGKEHDYCNTFGSFSILLVFALGGFILSRDEVKDWWLWGYWASPLMYAMNGIIVNEFLGHSWRAPLNGTTLGKQVMLARGFFADAYWYWIAVAALIGFILVFNISFGKAQADLSSLDKSDAAVELSSMDMEAEGSQNKNKGMILPFEPHSITFNDVKYSVDMPQEMKDQGVVEDRLILLKGVSGAFRPGVLTALMGVSGAGKTTLMDVLAGWKTGGYIEGDIKVSGYPKKQETFARISGYCEQNDIHSPHVTIYESLLYSAWLRLASDVDEHKRKMFVDEVMGLVELNPLKDALVGLPGVNGLSTEQRKSIDIFEAFDELLLMKRGGQELYVGPVGRNSCKLIEYFEAINGVSKIKDGYNPATWILEVSTSAQEIALGLDFTSIYRNSELHNVGHTGETPSYTAVRFMFTTFIGIIFGTMFWNLGGKRKSQQDLNNALGSMYAAVLFLGVQNAGAVQPVVGIERTVFYRERAAGMYSALPYAFAQVLVEIPYVLVQTVVYTVMVYSMIGFEWTAAKFFWYLYFQFCCFLYMTFYGMMAVAITPNASIAAIIAASFYGIFNLFSGFIIPRPSIPVWWRWYYWGNPMAWTIYGMVVSQFGDYTDELTNGETVKEYLERYYGYKDSFLGPVAAVHIGHAVIAPAFTCRNFDHAKAQRSFINVSQSILFSIKLHHGGVFTKSVNKKYNNGNTSFVDMLDIDEFFVHEIDFMLEDLGYDGRRAMFYHFLKPFCDLDNGLEPLASDKDVVLFAKYVAEGIKLVEVYVEHEKTKLDIYTPPKPKNFVIEELDDAEPRISMAEITSG</sequence>
<dbReference type="Pfam" id="PF26130">
    <property type="entry name" value="PB1-like"/>
    <property type="match status" value="1"/>
</dbReference>
<evidence type="ECO:0000256" key="4">
    <source>
        <dbReference type="ARBA" id="ARBA00023136"/>
    </source>
</evidence>
<dbReference type="InterPro" id="IPR013525">
    <property type="entry name" value="ABC2_TM"/>
</dbReference>
<feature type="transmembrane region" description="Helical" evidence="5">
    <location>
        <begin position="784"/>
        <end position="804"/>
    </location>
</feature>
<dbReference type="InterPro" id="IPR027417">
    <property type="entry name" value="P-loop_NTPase"/>
</dbReference>
<feature type="transmembrane region" description="Helical" evidence="5">
    <location>
        <begin position="1215"/>
        <end position="1239"/>
    </location>
</feature>
<dbReference type="InterPro" id="IPR013581">
    <property type="entry name" value="PDR_assoc"/>
</dbReference>
<feature type="transmembrane region" description="Helical" evidence="5">
    <location>
        <begin position="704"/>
        <end position="724"/>
    </location>
</feature>
<dbReference type="FunFam" id="3.40.50.300:FF:003489">
    <property type="entry name" value="ABC transporter G family member 39"/>
    <property type="match status" value="1"/>
</dbReference>
<protein>
    <submittedName>
        <fullName evidence="7">Pleiotropic drug resistance protein 1-like</fullName>
    </submittedName>
</protein>
<evidence type="ECO:0000313" key="7">
    <source>
        <dbReference type="EMBL" id="GEU43666.1"/>
    </source>
</evidence>
<dbReference type="GO" id="GO:0016887">
    <property type="term" value="F:ATP hydrolysis activity"/>
    <property type="evidence" value="ECO:0007669"/>
    <property type="project" value="InterPro"/>
</dbReference>
<dbReference type="Pfam" id="PF01061">
    <property type="entry name" value="ABC2_membrane"/>
    <property type="match status" value="3"/>
</dbReference>
<evidence type="ECO:0000256" key="5">
    <source>
        <dbReference type="SAM" id="Phobius"/>
    </source>
</evidence>
<evidence type="ECO:0000259" key="6">
    <source>
        <dbReference type="PROSITE" id="PS50893"/>
    </source>
</evidence>
<evidence type="ECO:0000256" key="2">
    <source>
        <dbReference type="ARBA" id="ARBA00022692"/>
    </source>
</evidence>
<dbReference type="InterPro" id="IPR003439">
    <property type="entry name" value="ABC_transporter-like_ATP-bd"/>
</dbReference>
<accession>A0A6L2K2V5</accession>
<feature type="transmembrane region" description="Helical" evidence="5">
    <location>
        <begin position="617"/>
        <end position="636"/>
    </location>
</feature>
<dbReference type="Pfam" id="PF08370">
    <property type="entry name" value="PDR_assoc"/>
    <property type="match status" value="1"/>
</dbReference>
<feature type="transmembrane region" description="Helical" evidence="5">
    <location>
        <begin position="584"/>
        <end position="605"/>
    </location>
</feature>
<evidence type="ECO:0000256" key="3">
    <source>
        <dbReference type="ARBA" id="ARBA00022989"/>
    </source>
</evidence>
<keyword evidence="3 5" id="KW-1133">Transmembrane helix</keyword>
<dbReference type="EMBL" id="BKCJ010001740">
    <property type="protein sequence ID" value="GEU43666.1"/>
    <property type="molecule type" value="Genomic_DNA"/>
</dbReference>
<keyword evidence="2 5" id="KW-0812">Transmembrane</keyword>
<feature type="transmembrane region" description="Helical" evidence="5">
    <location>
        <begin position="668"/>
        <end position="692"/>
    </location>
</feature>
<dbReference type="FunFam" id="3.40.50.300:FF:000839">
    <property type="entry name" value="ABC transporter G family member 32"/>
    <property type="match status" value="1"/>
</dbReference>
<dbReference type="GO" id="GO:0005524">
    <property type="term" value="F:ATP binding"/>
    <property type="evidence" value="ECO:0007669"/>
    <property type="project" value="InterPro"/>
</dbReference>
<comment type="subcellular location">
    <subcellularLocation>
        <location evidence="1">Membrane</location>
        <topology evidence="1">Multi-pass membrane protein</topology>
    </subcellularLocation>
</comment>
<feature type="domain" description="ABC transporter" evidence="6">
    <location>
        <begin position="237"/>
        <end position="488"/>
    </location>
</feature>
<dbReference type="CDD" id="cd09272">
    <property type="entry name" value="RNase_HI_RT_Ty1"/>
    <property type="match status" value="1"/>
</dbReference>